<dbReference type="Gene3D" id="1.25.40.90">
    <property type="match status" value="1"/>
</dbReference>
<evidence type="ECO:0000313" key="3">
    <source>
        <dbReference type="EMBL" id="JAT68821.1"/>
    </source>
</evidence>
<dbReference type="AlphaFoldDB" id="A0A1D1ZPQ8"/>
<feature type="region of interest" description="Disordered" evidence="1">
    <location>
        <begin position="235"/>
        <end position="303"/>
    </location>
</feature>
<evidence type="ECO:0000259" key="2">
    <source>
        <dbReference type="PROSITE" id="PS51391"/>
    </source>
</evidence>
<dbReference type="InterPro" id="IPR006569">
    <property type="entry name" value="CID_dom"/>
</dbReference>
<feature type="domain" description="CID" evidence="2">
    <location>
        <begin position="97"/>
        <end position="234"/>
    </location>
</feature>
<dbReference type="InterPro" id="IPR008942">
    <property type="entry name" value="ENTH_VHS"/>
</dbReference>
<organism evidence="3">
    <name type="scientific">Auxenochlorella protothecoides</name>
    <name type="common">Green microalga</name>
    <name type="synonym">Chlorella protothecoides</name>
    <dbReference type="NCBI Taxonomy" id="3075"/>
    <lineage>
        <taxon>Eukaryota</taxon>
        <taxon>Viridiplantae</taxon>
        <taxon>Chlorophyta</taxon>
        <taxon>core chlorophytes</taxon>
        <taxon>Trebouxiophyceae</taxon>
        <taxon>Chlorellales</taxon>
        <taxon>Chlorellaceae</taxon>
        <taxon>Auxenochlorella</taxon>
    </lineage>
</organism>
<reference evidence="3" key="1">
    <citation type="submission" date="2015-08" db="EMBL/GenBank/DDBJ databases">
        <authorList>
            <person name="Babu N.S."/>
            <person name="Beckwith C.J."/>
            <person name="Beseler K.G."/>
            <person name="Brison A."/>
            <person name="Carone J.V."/>
            <person name="Caskin T.P."/>
            <person name="Diamond M."/>
            <person name="Durham M.E."/>
            <person name="Foxe J.M."/>
            <person name="Go M."/>
            <person name="Henderson B.A."/>
            <person name="Jones I.B."/>
            <person name="McGettigan J.A."/>
            <person name="Micheletti S.J."/>
            <person name="Nasrallah M.E."/>
            <person name="Ortiz D."/>
            <person name="Piller C.R."/>
            <person name="Privatt S.R."/>
            <person name="Schneider S.L."/>
            <person name="Sharp S."/>
            <person name="Smith T.C."/>
            <person name="Stanton J.D."/>
            <person name="Ullery H.E."/>
            <person name="Wilson R.J."/>
            <person name="Serrano M.G."/>
            <person name="Buck G."/>
            <person name="Lee V."/>
            <person name="Wang Y."/>
            <person name="Carvalho R."/>
            <person name="Voegtly L."/>
            <person name="Shi R."/>
            <person name="Duckworth R."/>
            <person name="Johnson A."/>
            <person name="Loviza R."/>
            <person name="Walstead R."/>
            <person name="Shah Z."/>
            <person name="Kiflezghi M."/>
            <person name="Wade K."/>
            <person name="Ball S.L."/>
            <person name="Bradley K.W."/>
            <person name="Asai D.J."/>
            <person name="Bowman C.A."/>
            <person name="Russell D.A."/>
            <person name="Pope W.H."/>
            <person name="Jacobs-Sera D."/>
            <person name="Hendrix R.W."/>
            <person name="Hatfull G.F."/>
        </authorList>
    </citation>
    <scope>NUCLEOTIDE SEQUENCE</scope>
</reference>
<sequence>MCDNKRQGLEDPVPETPGKRPRGTPSGGAALTWSKGGSQLNLHRRAPAASYMVRSSSQPVDGQETETSATVPVGLQELHTLAQAAPSPVTPDVDVAGREAVCKRFEGLLGCLTRSKDSIRSTALAALDSAGSGTTSQIICIILEQAERWQDAHSQVNLLYLLDAILQHAARDGRPELAGFKRAIGAGLLNFVKILEPDETTRDTVFKVISSWGRKQLMPEVLIQSALASIHPVEAPPEEPAETHPAATATPLPPMPSAVAPGVDTGRSTALAHGSSPTVPRERSPESAPPVTSGVRAVSDESHELDKFMAEVFEGMRGAGRGNASGARGSGVAPSPHALPRKPASGAGTRSVTASSGPPLRSTSTAEGEPSNAQQPRPDETRRRKSASQTGHPAQQAYGLAARPPAIQGRPPPTSFQGPGWRSPLGPLQYHQAMLMQPMGVGMGPSPPLIFQNVHAHFVPIMPPALPPYTRPPWPRST</sequence>
<protein>
    <recommendedName>
        <fullName evidence="2">CID domain-containing protein</fullName>
    </recommendedName>
</protein>
<accession>A0A1D1ZPQ8</accession>
<dbReference type="SMART" id="SM00582">
    <property type="entry name" value="RPR"/>
    <property type="match status" value="1"/>
</dbReference>
<dbReference type="Pfam" id="PF04818">
    <property type="entry name" value="CID"/>
    <property type="match status" value="1"/>
</dbReference>
<evidence type="ECO:0000256" key="1">
    <source>
        <dbReference type="SAM" id="MobiDB-lite"/>
    </source>
</evidence>
<name>A0A1D1ZPQ8_AUXPR</name>
<dbReference type="PROSITE" id="PS51391">
    <property type="entry name" value="CID"/>
    <property type="match status" value="1"/>
</dbReference>
<feature type="region of interest" description="Disordered" evidence="1">
    <location>
        <begin position="319"/>
        <end position="398"/>
    </location>
</feature>
<proteinExistence type="predicted"/>
<gene>
    <name evidence="3" type="ORF">g.22575</name>
</gene>
<feature type="compositionally biased region" description="Polar residues" evidence="1">
    <location>
        <begin position="348"/>
        <end position="375"/>
    </location>
</feature>
<dbReference type="EMBL" id="GDKF01009801">
    <property type="protein sequence ID" value="JAT68821.1"/>
    <property type="molecule type" value="Transcribed_RNA"/>
</dbReference>
<feature type="region of interest" description="Disordered" evidence="1">
    <location>
        <begin position="1"/>
        <end position="39"/>
    </location>
</feature>